<dbReference type="EMBL" id="CADCTZ010001022">
    <property type="protein sequence ID" value="CAA9375555.1"/>
    <property type="molecule type" value="Genomic_DNA"/>
</dbReference>
<accession>A0A6J4N5M3</accession>
<proteinExistence type="predicted"/>
<feature type="non-terminal residue" evidence="1">
    <location>
        <position position="47"/>
    </location>
</feature>
<name>A0A6J4N5M3_9CYAN</name>
<organism evidence="1">
    <name type="scientific">uncultured Microcoleus sp</name>
    <dbReference type="NCBI Taxonomy" id="259945"/>
    <lineage>
        <taxon>Bacteria</taxon>
        <taxon>Bacillati</taxon>
        <taxon>Cyanobacteriota</taxon>
        <taxon>Cyanophyceae</taxon>
        <taxon>Oscillatoriophycideae</taxon>
        <taxon>Oscillatoriales</taxon>
        <taxon>Microcoleaceae</taxon>
        <taxon>Microcoleus</taxon>
        <taxon>environmental samples</taxon>
    </lineage>
</organism>
<sequence length="47" mass="5162">VHSGICEIGKSLLSRKIELDTSKNQYCSRCGSSLFIKSTLFAHSNCV</sequence>
<protein>
    <submittedName>
        <fullName evidence="1">Uncharacterized protein</fullName>
    </submittedName>
</protein>
<feature type="non-terminal residue" evidence="1">
    <location>
        <position position="1"/>
    </location>
</feature>
<reference evidence="1" key="1">
    <citation type="submission" date="2020-02" db="EMBL/GenBank/DDBJ databases">
        <authorList>
            <person name="Meier V. D."/>
        </authorList>
    </citation>
    <scope>NUCLEOTIDE SEQUENCE</scope>
    <source>
        <strain evidence="1">AVDCRST_MAG84</strain>
    </source>
</reference>
<dbReference type="AlphaFoldDB" id="A0A6J4N5M3"/>
<evidence type="ECO:0000313" key="1">
    <source>
        <dbReference type="EMBL" id="CAA9375555.1"/>
    </source>
</evidence>
<gene>
    <name evidence="1" type="ORF">AVDCRST_MAG84-4688</name>
</gene>